<evidence type="ECO:0000313" key="7">
    <source>
        <dbReference type="EMBL" id="SVC62686.1"/>
    </source>
</evidence>
<name>A0A382NNL7_9ZZZZ</name>
<dbReference type="Gene3D" id="2.40.50.140">
    <property type="entry name" value="Nucleic acid-binding proteins"/>
    <property type="match status" value="1"/>
</dbReference>
<organism evidence="7">
    <name type="scientific">marine metagenome</name>
    <dbReference type="NCBI Taxonomy" id="408172"/>
    <lineage>
        <taxon>unclassified sequences</taxon>
        <taxon>metagenomes</taxon>
        <taxon>ecological metagenomes</taxon>
    </lineage>
</organism>
<keyword evidence="3 5" id="KW-1133">Transmembrane helix</keyword>
<evidence type="ECO:0000256" key="5">
    <source>
        <dbReference type="SAM" id="Phobius"/>
    </source>
</evidence>
<evidence type="ECO:0000256" key="2">
    <source>
        <dbReference type="ARBA" id="ARBA00022692"/>
    </source>
</evidence>
<dbReference type="Pfam" id="PF01957">
    <property type="entry name" value="NfeD"/>
    <property type="match status" value="1"/>
</dbReference>
<dbReference type="PANTHER" id="PTHR33507:SF3">
    <property type="entry name" value="INNER MEMBRANE PROTEIN YBBJ"/>
    <property type="match status" value="1"/>
</dbReference>
<dbReference type="InterPro" id="IPR052165">
    <property type="entry name" value="Membrane_assoc_protease"/>
</dbReference>
<evidence type="ECO:0000256" key="4">
    <source>
        <dbReference type="ARBA" id="ARBA00023136"/>
    </source>
</evidence>
<dbReference type="PANTHER" id="PTHR33507">
    <property type="entry name" value="INNER MEMBRANE PROTEIN YBBJ"/>
    <property type="match status" value="1"/>
</dbReference>
<dbReference type="SUPFAM" id="SSF141322">
    <property type="entry name" value="NfeD domain-like"/>
    <property type="match status" value="1"/>
</dbReference>
<dbReference type="InterPro" id="IPR012340">
    <property type="entry name" value="NA-bd_OB-fold"/>
</dbReference>
<dbReference type="EMBL" id="UINC01101682">
    <property type="protein sequence ID" value="SVC62686.1"/>
    <property type="molecule type" value="Genomic_DNA"/>
</dbReference>
<dbReference type="AlphaFoldDB" id="A0A382NNL7"/>
<comment type="subcellular location">
    <subcellularLocation>
        <location evidence="1">Membrane</location>
        <topology evidence="1">Multi-pass membrane protein</topology>
    </subcellularLocation>
</comment>
<evidence type="ECO:0000256" key="3">
    <source>
        <dbReference type="ARBA" id="ARBA00022989"/>
    </source>
</evidence>
<evidence type="ECO:0000259" key="6">
    <source>
        <dbReference type="Pfam" id="PF01957"/>
    </source>
</evidence>
<keyword evidence="4 5" id="KW-0472">Membrane</keyword>
<dbReference type="InterPro" id="IPR002810">
    <property type="entry name" value="NfeD-like_C"/>
</dbReference>
<evidence type="ECO:0000256" key="1">
    <source>
        <dbReference type="ARBA" id="ARBA00004141"/>
    </source>
</evidence>
<gene>
    <name evidence="7" type="ORF">METZ01_LOCUS315540</name>
</gene>
<feature type="transmembrane region" description="Helical" evidence="5">
    <location>
        <begin position="50"/>
        <end position="68"/>
    </location>
</feature>
<dbReference type="GO" id="GO:0005886">
    <property type="term" value="C:plasma membrane"/>
    <property type="evidence" value="ECO:0007669"/>
    <property type="project" value="TreeGrafter"/>
</dbReference>
<keyword evidence="2 5" id="KW-0812">Transmembrane</keyword>
<accession>A0A382NNL7</accession>
<reference evidence="7" key="1">
    <citation type="submission" date="2018-05" db="EMBL/GenBank/DDBJ databases">
        <authorList>
            <person name="Lanie J.A."/>
            <person name="Ng W.-L."/>
            <person name="Kazmierczak K.M."/>
            <person name="Andrzejewski T.M."/>
            <person name="Davidsen T.M."/>
            <person name="Wayne K.J."/>
            <person name="Tettelin H."/>
            <person name="Glass J.I."/>
            <person name="Rusch D."/>
            <person name="Podicherti R."/>
            <person name="Tsui H.-C.T."/>
            <person name="Winkler M.E."/>
        </authorList>
    </citation>
    <scope>NUCLEOTIDE SEQUENCE</scope>
</reference>
<sequence length="147" mass="15720">MEGWLIWIIIGAIFIVAEIFSVSFFAGPIGLACLVAAILNKAGATTTLQLVGFSITSVGLLLAVRPIWKRMMENKSDKEVSGINTYVGKQGKITETVDPQAETGRIKIGGEDWRAVSDKSIIIEEGSLATVIRIEGSKAVVSVSENP</sequence>
<protein>
    <recommendedName>
        <fullName evidence="6">NfeD-like C-terminal domain-containing protein</fullName>
    </recommendedName>
</protein>
<proteinExistence type="predicted"/>
<feature type="transmembrane region" description="Helical" evidence="5">
    <location>
        <begin position="5"/>
        <end position="38"/>
    </location>
</feature>
<feature type="domain" description="NfeD-like C-terminal" evidence="6">
    <location>
        <begin position="84"/>
        <end position="141"/>
    </location>
</feature>